<feature type="transmembrane region" description="Helical" evidence="6">
    <location>
        <begin position="176"/>
        <end position="199"/>
    </location>
</feature>
<accession>A0ABP8ZDI3</accession>
<evidence type="ECO:0000256" key="3">
    <source>
        <dbReference type="ARBA" id="ARBA00022692"/>
    </source>
</evidence>
<evidence type="ECO:0000313" key="8">
    <source>
        <dbReference type="Proteomes" id="UP001500822"/>
    </source>
</evidence>
<sequence>MDNPFKRVKSVEQSIADTDEPGTKLRRELTAWDLTVFGVAVVVGAGIFTLTARTAGNVAGPSVSLAFVIAAVACGLAALCYAEFASTVPVAGSAYTFSFAAFGEFAAWIIGWDLFLELALAASVVSLGWSAYLGNIMGTPATVHLFGAVEFNWGAALLIAVLTTLLALGTKLSSRVSVIITALKVAVVLLVIIAGAFYIDTKNYTPYIPEAVPQSDTGGSVWTQSLLSAVTGAEGSNFGWYGLLAAASLVFFAFLGFDIVATTAEETKNPQKALPRGILASLGIVTVLYVAVTLVVTGMVPYTDLADKVDPSTGEVIGSTLTTAFNAHQVTWVEWIINLGALAGLTTVVMVMLLGQARVGFAMARDGLLPRGLAKTSRRGTPARFTVLVGVSSGILAAFFPMGTLEEMVNIGTLFAFILVSIGVMVLRRTRPDLPRGFRVPLMPLIPILSVLACLWLMINLSVETWLRFLVWMALGLIVYFSYGYHRSVYAERARAEQAAAAQRLTS</sequence>
<reference evidence="8" key="1">
    <citation type="journal article" date="2019" name="Int. J. Syst. Evol. Microbiol.">
        <title>The Global Catalogue of Microorganisms (GCM) 10K type strain sequencing project: providing services to taxonomists for standard genome sequencing and annotation.</title>
        <authorList>
            <consortium name="The Broad Institute Genomics Platform"/>
            <consortium name="The Broad Institute Genome Sequencing Center for Infectious Disease"/>
            <person name="Wu L."/>
            <person name="Ma J."/>
        </authorList>
    </citation>
    <scope>NUCLEOTIDE SEQUENCE [LARGE SCALE GENOMIC DNA]</scope>
    <source>
        <strain evidence="8">JCM 18077</strain>
    </source>
</reference>
<feature type="transmembrane region" description="Helical" evidence="6">
    <location>
        <begin position="278"/>
        <end position="302"/>
    </location>
</feature>
<dbReference type="PANTHER" id="PTHR43243">
    <property type="entry name" value="INNER MEMBRANE TRANSPORTER YGJI-RELATED"/>
    <property type="match status" value="1"/>
</dbReference>
<dbReference type="EMBL" id="BAABIE010000012">
    <property type="protein sequence ID" value="GAA4753311.1"/>
    <property type="molecule type" value="Genomic_DNA"/>
</dbReference>
<dbReference type="InterPro" id="IPR002293">
    <property type="entry name" value="AA/rel_permease1"/>
</dbReference>
<keyword evidence="3 6" id="KW-0812">Transmembrane</keyword>
<proteinExistence type="predicted"/>
<keyword evidence="2" id="KW-0813">Transport</keyword>
<feature type="transmembrane region" description="Helical" evidence="6">
    <location>
        <begin position="440"/>
        <end position="459"/>
    </location>
</feature>
<keyword evidence="5 6" id="KW-0472">Membrane</keyword>
<evidence type="ECO:0000313" key="7">
    <source>
        <dbReference type="EMBL" id="GAA4753311.1"/>
    </source>
</evidence>
<feature type="transmembrane region" description="Helical" evidence="6">
    <location>
        <begin position="238"/>
        <end position="257"/>
    </location>
</feature>
<gene>
    <name evidence="7" type="ORF">GCM10023217_25800</name>
</gene>
<evidence type="ECO:0000256" key="6">
    <source>
        <dbReference type="SAM" id="Phobius"/>
    </source>
</evidence>
<organism evidence="7 8">
    <name type="scientific">Gordonia alkaliphila</name>
    <dbReference type="NCBI Taxonomy" id="1053547"/>
    <lineage>
        <taxon>Bacteria</taxon>
        <taxon>Bacillati</taxon>
        <taxon>Actinomycetota</taxon>
        <taxon>Actinomycetes</taxon>
        <taxon>Mycobacteriales</taxon>
        <taxon>Gordoniaceae</taxon>
        <taxon>Gordonia</taxon>
    </lineage>
</organism>
<keyword evidence="4 6" id="KW-1133">Transmembrane helix</keyword>
<comment type="subcellular location">
    <subcellularLocation>
        <location evidence="1">Membrane</location>
        <topology evidence="1">Multi-pass membrane protein</topology>
    </subcellularLocation>
</comment>
<feature type="transmembrane region" description="Helical" evidence="6">
    <location>
        <begin position="31"/>
        <end position="51"/>
    </location>
</feature>
<feature type="transmembrane region" description="Helical" evidence="6">
    <location>
        <begin position="465"/>
        <end position="485"/>
    </location>
</feature>
<dbReference type="Pfam" id="PF13520">
    <property type="entry name" value="AA_permease_2"/>
    <property type="match status" value="1"/>
</dbReference>
<evidence type="ECO:0000256" key="5">
    <source>
        <dbReference type="ARBA" id="ARBA00023136"/>
    </source>
</evidence>
<evidence type="ECO:0000256" key="2">
    <source>
        <dbReference type="ARBA" id="ARBA00022448"/>
    </source>
</evidence>
<evidence type="ECO:0000256" key="4">
    <source>
        <dbReference type="ARBA" id="ARBA00022989"/>
    </source>
</evidence>
<dbReference type="Gene3D" id="1.20.1740.10">
    <property type="entry name" value="Amino acid/polyamine transporter I"/>
    <property type="match status" value="1"/>
</dbReference>
<evidence type="ECO:0000256" key="1">
    <source>
        <dbReference type="ARBA" id="ARBA00004141"/>
    </source>
</evidence>
<feature type="transmembrane region" description="Helical" evidence="6">
    <location>
        <begin position="151"/>
        <end position="169"/>
    </location>
</feature>
<name>A0ABP8ZDI3_9ACTN</name>
<dbReference type="RefSeq" id="WP_345313816.1">
    <property type="nucleotide sequence ID" value="NZ_BAABIE010000012.1"/>
</dbReference>
<protein>
    <submittedName>
        <fullName evidence="7">Amino acid permease</fullName>
    </submittedName>
</protein>
<feature type="transmembrane region" description="Helical" evidence="6">
    <location>
        <begin position="63"/>
        <end position="84"/>
    </location>
</feature>
<feature type="transmembrane region" description="Helical" evidence="6">
    <location>
        <begin position="385"/>
        <end position="402"/>
    </location>
</feature>
<dbReference type="Proteomes" id="UP001500822">
    <property type="component" value="Unassembled WGS sequence"/>
</dbReference>
<comment type="caution">
    <text evidence="7">The sequence shown here is derived from an EMBL/GenBank/DDBJ whole genome shotgun (WGS) entry which is preliminary data.</text>
</comment>
<feature type="transmembrane region" description="Helical" evidence="6">
    <location>
        <begin position="105"/>
        <end position="131"/>
    </location>
</feature>
<feature type="transmembrane region" description="Helical" evidence="6">
    <location>
        <begin position="335"/>
        <end position="355"/>
    </location>
</feature>
<feature type="transmembrane region" description="Helical" evidence="6">
    <location>
        <begin position="408"/>
        <end position="428"/>
    </location>
</feature>
<keyword evidence="8" id="KW-1185">Reference proteome</keyword>
<dbReference type="PANTHER" id="PTHR43243:SF4">
    <property type="entry name" value="CATIONIC AMINO ACID TRANSPORTER 4"/>
    <property type="match status" value="1"/>
</dbReference>
<dbReference type="PIRSF" id="PIRSF006060">
    <property type="entry name" value="AA_transporter"/>
    <property type="match status" value="1"/>
</dbReference>